<dbReference type="SUPFAM" id="SSF56349">
    <property type="entry name" value="DNA breaking-rejoining enzymes"/>
    <property type="match status" value="1"/>
</dbReference>
<dbReference type="GO" id="GO:0015074">
    <property type="term" value="P:DNA integration"/>
    <property type="evidence" value="ECO:0007669"/>
    <property type="project" value="InterPro"/>
</dbReference>
<dbReference type="EMBL" id="CP015405">
    <property type="protein sequence ID" value="ANU75024.1"/>
    <property type="molecule type" value="Genomic_DNA"/>
</dbReference>
<evidence type="ECO:0000313" key="2">
    <source>
        <dbReference type="EMBL" id="ANU75024.1"/>
    </source>
</evidence>
<evidence type="ECO:0000313" key="3">
    <source>
        <dbReference type="Proteomes" id="UP000092574"/>
    </source>
</evidence>
<dbReference type="GO" id="GO:0006310">
    <property type="term" value="P:DNA recombination"/>
    <property type="evidence" value="ECO:0007669"/>
    <property type="project" value="UniProtKB-KW"/>
</dbReference>
<name>A0A1C7I7W5_9FIRM</name>
<dbReference type="KEGG" id="byl:A4V09_04145"/>
<keyword evidence="3" id="KW-1185">Reference proteome</keyword>
<gene>
    <name evidence="2" type="ORF">A4V09_04145</name>
</gene>
<evidence type="ECO:0008006" key="4">
    <source>
        <dbReference type="Google" id="ProtNLM"/>
    </source>
</evidence>
<organism evidence="2 3">
    <name type="scientific">Blautia pseudococcoides</name>
    <dbReference type="NCBI Taxonomy" id="1796616"/>
    <lineage>
        <taxon>Bacteria</taxon>
        <taxon>Bacillati</taxon>
        <taxon>Bacillota</taxon>
        <taxon>Clostridia</taxon>
        <taxon>Lachnospirales</taxon>
        <taxon>Lachnospiraceae</taxon>
        <taxon>Blautia</taxon>
    </lineage>
</organism>
<dbReference type="AlphaFoldDB" id="A0A1C7I7W5"/>
<keyword evidence="1" id="KW-0233">DNA recombination</keyword>
<protein>
    <recommendedName>
        <fullName evidence="4">Phage integrase family protein</fullName>
    </recommendedName>
</protein>
<proteinExistence type="predicted"/>
<dbReference type="Gene3D" id="1.10.443.10">
    <property type="entry name" value="Intergrase catalytic core"/>
    <property type="match status" value="1"/>
</dbReference>
<evidence type="ECO:0000256" key="1">
    <source>
        <dbReference type="ARBA" id="ARBA00023172"/>
    </source>
</evidence>
<dbReference type="InterPro" id="IPR013762">
    <property type="entry name" value="Integrase-like_cat_sf"/>
</dbReference>
<reference evidence="2" key="1">
    <citation type="submission" date="2017-04" db="EMBL/GenBank/DDBJ databases">
        <title>Complete Genome Sequences of Twelve Strains of a Stable Defined Moderately Diverse Mouse Microbiota 2 (sDMDMm2).</title>
        <authorList>
            <person name="Uchimura Y."/>
            <person name="Wyss M."/>
            <person name="Brugiroux S."/>
            <person name="Limenitakis J.P."/>
            <person name="Stecher B."/>
            <person name="McCoy K.D."/>
            <person name="Macpherson A.J."/>
        </authorList>
    </citation>
    <scope>NUCLEOTIDE SEQUENCE</scope>
    <source>
        <strain evidence="2">YL58</strain>
    </source>
</reference>
<sequence length="81" mass="8932">MAIASCALRKCKQVGIPYKGVHALRRTVSSNLKNMGVPTVVVSSMLGQTSIVNENNYTYDIASMEEKRRVLAQMDEKVTSL</sequence>
<dbReference type="GO" id="GO:0003677">
    <property type="term" value="F:DNA binding"/>
    <property type="evidence" value="ECO:0007669"/>
    <property type="project" value="InterPro"/>
</dbReference>
<dbReference type="InterPro" id="IPR011010">
    <property type="entry name" value="DNA_brk_join_enz"/>
</dbReference>
<dbReference type="Proteomes" id="UP000092574">
    <property type="component" value="Chromosome"/>
</dbReference>
<accession>A0A1C7I7W5</accession>
<dbReference type="OrthoDB" id="1899549at2"/>
<dbReference type="RefSeq" id="WP_065541242.1">
    <property type="nucleotide sequence ID" value="NZ_CP015405.2"/>
</dbReference>